<protein>
    <recommendedName>
        <fullName evidence="3">DUF112 domain-containing protein</fullName>
    </recommendedName>
</protein>
<keyword evidence="2" id="KW-0812">Transmembrane</keyword>
<feature type="region of interest" description="Disordered" evidence="1">
    <location>
        <begin position="501"/>
        <end position="520"/>
    </location>
</feature>
<feature type="transmembrane region" description="Helical" evidence="2">
    <location>
        <begin position="167"/>
        <end position="186"/>
    </location>
</feature>
<dbReference type="Gene3D" id="3.40.190.150">
    <property type="entry name" value="Bordetella uptake gene, domain 1"/>
    <property type="match status" value="1"/>
</dbReference>
<evidence type="ECO:0000256" key="1">
    <source>
        <dbReference type="SAM" id="MobiDB-lite"/>
    </source>
</evidence>
<evidence type="ECO:0000313" key="4">
    <source>
        <dbReference type="EMBL" id="HCO26217.1"/>
    </source>
</evidence>
<feature type="transmembrane region" description="Helical" evidence="2">
    <location>
        <begin position="106"/>
        <end position="130"/>
    </location>
</feature>
<evidence type="ECO:0000313" key="5">
    <source>
        <dbReference type="Proteomes" id="UP000263642"/>
    </source>
</evidence>
<feature type="non-terminal residue" evidence="4">
    <location>
        <position position="622"/>
    </location>
</feature>
<evidence type="ECO:0000256" key="2">
    <source>
        <dbReference type="SAM" id="Phobius"/>
    </source>
</evidence>
<dbReference type="EMBL" id="DQAY01000153">
    <property type="protein sequence ID" value="HCO26217.1"/>
    <property type="molecule type" value="Genomic_DNA"/>
</dbReference>
<dbReference type="InterPro" id="IPR042100">
    <property type="entry name" value="Bug_dom1"/>
</dbReference>
<evidence type="ECO:0000259" key="3">
    <source>
        <dbReference type="Pfam" id="PF01970"/>
    </source>
</evidence>
<keyword evidence="2" id="KW-0472">Membrane</keyword>
<dbReference type="Pfam" id="PF01970">
    <property type="entry name" value="TctA"/>
    <property type="match status" value="1"/>
</dbReference>
<organism evidence="4 5">
    <name type="scientific">Gimesia maris</name>
    <dbReference type="NCBI Taxonomy" id="122"/>
    <lineage>
        <taxon>Bacteria</taxon>
        <taxon>Pseudomonadati</taxon>
        <taxon>Planctomycetota</taxon>
        <taxon>Planctomycetia</taxon>
        <taxon>Planctomycetales</taxon>
        <taxon>Planctomycetaceae</taxon>
        <taxon>Gimesia</taxon>
    </lineage>
</organism>
<name>A0A3D3RDW5_9PLAN</name>
<gene>
    <name evidence="4" type="ORF">DIT97_25550</name>
</gene>
<dbReference type="Proteomes" id="UP000263642">
    <property type="component" value="Unassembled WGS sequence"/>
</dbReference>
<feature type="transmembrane region" description="Helical" evidence="2">
    <location>
        <begin position="256"/>
        <end position="280"/>
    </location>
</feature>
<sequence>MDALQNTIVQLATPLSLALIILGTSLGIFVGAIPGLTGAMLIALTLPLTFTLDPQLAMTLLVSMYVGSISGGLITGTLLRMPGTPASVMTTLDGYPMTQQGQPGRALGLGIYASLVGGLISCLFLVTLSAPIASWSTQLGPFEYFSLVLMALVLIATIDGASLTRSLFSGILGILAAMPGISAATGEVRLTFGFTSLNAGFKLLPVLIGLFAINQVLRDIANIDQSVPRVSVTRRGLWLTFADWKHQWVNLLRSSLIGTFIGFLPGIGANIGSIAAYSAARNSSQTPQKFGSGSAEGIIASEAANNATVGGALIPLVAMGIPGSVIDAILLGALVLHGLQPGPRLFSEHPELVHTIMGTYLLANLVMFVVMIASVGFLAKLVRFPRPYLLPLILTFCIAGAFALSNRMFDVWVMLGFGLLGLVLERNRIPLAPFVIGFVLGPIAEENLSAGLMSSQGNWLPIIARPISLLFVVISALLLVVPLVRQFRKKRDYKTETLKDNAAEEASRVDQTEALSEHGGHDSDSVWSRFGLPVWHTVGVLTIMGMLVLQYSGFFTNEQGLTQYPQRPIQAVVPFSAGGGTDLFARILQKSITGNELLKQPVVIINQPGGSGTIGSRYVKQA</sequence>
<feature type="transmembrane region" description="Helical" evidence="2">
    <location>
        <begin position="56"/>
        <end position="79"/>
    </location>
</feature>
<dbReference type="InterPro" id="IPR002823">
    <property type="entry name" value="DUF112_TM"/>
</dbReference>
<feature type="transmembrane region" description="Helical" evidence="2">
    <location>
        <begin position="360"/>
        <end position="382"/>
    </location>
</feature>
<feature type="transmembrane region" description="Helical" evidence="2">
    <location>
        <begin position="312"/>
        <end position="339"/>
    </location>
</feature>
<comment type="caution">
    <text evidence="4">The sequence shown here is derived from an EMBL/GenBank/DDBJ whole genome shotgun (WGS) entry which is preliminary data.</text>
</comment>
<keyword evidence="2" id="KW-1133">Transmembrane helix</keyword>
<feature type="transmembrane region" description="Helical" evidence="2">
    <location>
        <begin position="12"/>
        <end position="36"/>
    </location>
</feature>
<reference evidence="4 5" key="1">
    <citation type="journal article" date="2018" name="Nat. Biotechnol.">
        <title>A standardized bacterial taxonomy based on genome phylogeny substantially revises the tree of life.</title>
        <authorList>
            <person name="Parks D.H."/>
            <person name="Chuvochina M."/>
            <person name="Waite D.W."/>
            <person name="Rinke C."/>
            <person name="Skarshewski A."/>
            <person name="Chaumeil P.A."/>
            <person name="Hugenholtz P."/>
        </authorList>
    </citation>
    <scope>NUCLEOTIDE SEQUENCE [LARGE SCALE GENOMIC DNA]</scope>
    <source>
        <strain evidence="4">UBA9375</strain>
    </source>
</reference>
<proteinExistence type="predicted"/>
<feature type="domain" description="DUF112" evidence="3">
    <location>
        <begin position="17"/>
        <end position="436"/>
    </location>
</feature>
<dbReference type="PANTHER" id="PTHR35342">
    <property type="entry name" value="TRICARBOXYLIC TRANSPORT PROTEIN"/>
    <property type="match status" value="1"/>
</dbReference>
<feature type="transmembrane region" description="Helical" evidence="2">
    <location>
        <begin position="388"/>
        <end position="404"/>
    </location>
</feature>
<accession>A0A3D3RDW5</accession>
<dbReference type="PANTHER" id="PTHR35342:SF5">
    <property type="entry name" value="TRICARBOXYLIC TRANSPORT PROTEIN"/>
    <property type="match status" value="1"/>
</dbReference>
<feature type="transmembrane region" description="Helical" evidence="2">
    <location>
        <begin position="462"/>
        <end position="484"/>
    </location>
</feature>
<feature type="transmembrane region" description="Helical" evidence="2">
    <location>
        <begin position="142"/>
        <end position="160"/>
    </location>
</feature>
<dbReference type="AlphaFoldDB" id="A0A3D3RDW5"/>